<dbReference type="InterPro" id="IPR036388">
    <property type="entry name" value="WH-like_DNA-bd_sf"/>
</dbReference>
<dbReference type="NCBIfam" id="NF009888">
    <property type="entry name" value="PRK13348.1"/>
    <property type="match status" value="1"/>
</dbReference>
<gene>
    <name evidence="6" type="ORF">SAMN05421772_10677</name>
</gene>
<evidence type="ECO:0000313" key="7">
    <source>
        <dbReference type="Proteomes" id="UP000186216"/>
    </source>
</evidence>
<dbReference type="PANTHER" id="PTHR30579:SF2">
    <property type="entry name" value="HTH-TYPE TRANSCRIPTIONAL REGULATOR ARGP"/>
    <property type="match status" value="1"/>
</dbReference>
<dbReference type="Gene3D" id="3.40.190.290">
    <property type="match status" value="1"/>
</dbReference>
<sequence>MASSFGLAHADRRSLSKMNITYADKVFLMLDYPALRALAEIIRRGSFEAAAHALAITPSAISQRIRGLEDRSGAVLIDRGPPVRGTEAGLRLAAHLDQVRLLESTLTGGFHPAQPPVIRIAMNADSLATWAMTPLTAAPGLIDLVIDDQDHALDLLRNGQVAAALTSDSRPITGCDSIPLGRMRYRATATPEFAERHFPDGPDAGSLSCAPALNFNSKDGLQDRWIRQMTGRRIAQPLQRIPSSQAFAEATRLGLGWGMNPEAMIAEDLTMGRLIDLAPERPLDVPLYWQIARISTDALEPLTRAIREAARISLRF</sequence>
<dbReference type="InterPro" id="IPR005119">
    <property type="entry name" value="LysR_subst-bd"/>
</dbReference>
<evidence type="ECO:0000259" key="5">
    <source>
        <dbReference type="PROSITE" id="PS50931"/>
    </source>
</evidence>
<dbReference type="SUPFAM" id="SSF46785">
    <property type="entry name" value="Winged helix' DNA-binding domain"/>
    <property type="match status" value="1"/>
</dbReference>
<dbReference type="PANTHER" id="PTHR30579">
    <property type="entry name" value="TRANSCRIPTIONAL REGULATOR"/>
    <property type="match status" value="1"/>
</dbReference>
<dbReference type="InterPro" id="IPR050176">
    <property type="entry name" value="LTTR"/>
</dbReference>
<dbReference type="PROSITE" id="PS50931">
    <property type="entry name" value="HTH_LYSR"/>
    <property type="match status" value="1"/>
</dbReference>
<evidence type="ECO:0000256" key="1">
    <source>
        <dbReference type="ARBA" id="ARBA00009437"/>
    </source>
</evidence>
<organism evidence="6 7">
    <name type="scientific">Paracoccus saliphilus</name>
    <dbReference type="NCBI Taxonomy" id="405559"/>
    <lineage>
        <taxon>Bacteria</taxon>
        <taxon>Pseudomonadati</taxon>
        <taxon>Pseudomonadota</taxon>
        <taxon>Alphaproteobacteria</taxon>
        <taxon>Rhodobacterales</taxon>
        <taxon>Paracoccaceae</taxon>
        <taxon>Paracoccus</taxon>
    </lineage>
</organism>
<dbReference type="InterPro" id="IPR017685">
    <property type="entry name" value="ArgP"/>
</dbReference>
<dbReference type="Proteomes" id="UP000186216">
    <property type="component" value="Unassembled WGS sequence"/>
</dbReference>
<keyword evidence="4" id="KW-0804">Transcription</keyword>
<evidence type="ECO:0000256" key="4">
    <source>
        <dbReference type="ARBA" id="ARBA00023163"/>
    </source>
</evidence>
<dbReference type="NCBIfam" id="NF002964">
    <property type="entry name" value="PRK03635.1"/>
    <property type="match status" value="1"/>
</dbReference>
<evidence type="ECO:0000313" key="6">
    <source>
        <dbReference type="EMBL" id="SIS83902.1"/>
    </source>
</evidence>
<protein>
    <submittedName>
        <fullName evidence="6">LysR family transcriptional regulator, chromosome initiation inhibitor</fullName>
    </submittedName>
</protein>
<dbReference type="EMBL" id="FTOU01000006">
    <property type="protein sequence ID" value="SIS83902.1"/>
    <property type="molecule type" value="Genomic_DNA"/>
</dbReference>
<evidence type="ECO:0000256" key="2">
    <source>
        <dbReference type="ARBA" id="ARBA00023015"/>
    </source>
</evidence>
<dbReference type="Gene3D" id="1.10.10.10">
    <property type="entry name" value="Winged helix-like DNA-binding domain superfamily/Winged helix DNA-binding domain"/>
    <property type="match status" value="1"/>
</dbReference>
<evidence type="ECO:0000256" key="3">
    <source>
        <dbReference type="ARBA" id="ARBA00023125"/>
    </source>
</evidence>
<keyword evidence="2" id="KW-0805">Transcription regulation</keyword>
<dbReference type="InterPro" id="IPR000847">
    <property type="entry name" value="LysR_HTH_N"/>
</dbReference>
<dbReference type="Pfam" id="PF03466">
    <property type="entry name" value="LysR_substrate"/>
    <property type="match status" value="1"/>
</dbReference>
<dbReference type="GO" id="GO:0003700">
    <property type="term" value="F:DNA-binding transcription factor activity"/>
    <property type="evidence" value="ECO:0007669"/>
    <property type="project" value="InterPro"/>
</dbReference>
<keyword evidence="3" id="KW-0238">DNA-binding</keyword>
<dbReference type="AlphaFoldDB" id="A0AA45W4B9"/>
<accession>A0AA45W4B9</accession>
<reference evidence="6 7" key="1">
    <citation type="submission" date="2017-01" db="EMBL/GenBank/DDBJ databases">
        <authorList>
            <person name="Varghese N."/>
            <person name="Submissions S."/>
        </authorList>
    </citation>
    <scope>NUCLEOTIDE SEQUENCE [LARGE SCALE GENOMIC DNA]</scope>
    <source>
        <strain evidence="6 7">DSM 18447</strain>
    </source>
</reference>
<comment type="similarity">
    <text evidence="1">Belongs to the LysR transcriptional regulatory family.</text>
</comment>
<comment type="caution">
    <text evidence="6">The sequence shown here is derived from an EMBL/GenBank/DDBJ whole genome shotgun (WGS) entry which is preliminary data.</text>
</comment>
<dbReference type="InterPro" id="IPR036390">
    <property type="entry name" value="WH_DNA-bd_sf"/>
</dbReference>
<dbReference type="Pfam" id="PF00126">
    <property type="entry name" value="HTH_1"/>
    <property type="match status" value="1"/>
</dbReference>
<dbReference type="NCBIfam" id="TIGR03298">
    <property type="entry name" value="argP"/>
    <property type="match status" value="1"/>
</dbReference>
<proteinExistence type="inferred from homology"/>
<dbReference type="SUPFAM" id="SSF53850">
    <property type="entry name" value="Periplasmic binding protein-like II"/>
    <property type="match status" value="1"/>
</dbReference>
<feature type="domain" description="HTH lysR-type" evidence="5">
    <location>
        <begin position="30"/>
        <end position="86"/>
    </location>
</feature>
<name>A0AA45W4B9_9RHOB</name>
<dbReference type="GO" id="GO:0003677">
    <property type="term" value="F:DNA binding"/>
    <property type="evidence" value="ECO:0007669"/>
    <property type="project" value="UniProtKB-KW"/>
</dbReference>